<evidence type="ECO:0000313" key="6">
    <source>
        <dbReference type="EMBL" id="ROR80604.1"/>
    </source>
</evidence>
<gene>
    <name evidence="6" type="ORF">EDD42_0645</name>
</gene>
<keyword evidence="7" id="KW-1185">Reference proteome</keyword>
<comment type="caution">
    <text evidence="6">The sequence shown here is derived from an EMBL/GenBank/DDBJ whole genome shotgun (WGS) entry which is preliminary data.</text>
</comment>
<sequence>MDVRRLDLLRELAERGTVHAVAEATHRTPSAVSQQLKVLEREAGLPLTERRGRGLVLTDAGRALAASATDVAVAIERATSVWDEYRNRPIGTVTVATFPTFGQMVVPAVLRTLEAVPGLRVVVSDRDPDLEDFPDLAADFDIVIAQAISGERNWVRRGLRITQLLSEPLDVVLPVGHRLSGQTVLTPADLADESWIGVPVGYPLDRLLSSIEAESGGELRVVQRVSDNRIAEAMVAAGLGIGLLPRYTASGPERGIVLRPLAGLDATRRIVALSRPDRAERLAVRTVLDAIRVEAQSVAASHTAPEPEELTTPRWV</sequence>
<dbReference type="RefSeq" id="WP_085511907.1">
    <property type="nucleotide sequence ID" value="NZ_FXAP01000003.1"/>
</dbReference>
<dbReference type="Gene3D" id="1.10.10.10">
    <property type="entry name" value="Winged helix-like DNA-binding domain superfamily/Winged helix DNA-binding domain"/>
    <property type="match status" value="1"/>
</dbReference>
<evidence type="ECO:0000256" key="4">
    <source>
        <dbReference type="ARBA" id="ARBA00023163"/>
    </source>
</evidence>
<dbReference type="GO" id="GO:0003700">
    <property type="term" value="F:DNA-binding transcription factor activity"/>
    <property type="evidence" value="ECO:0007669"/>
    <property type="project" value="InterPro"/>
</dbReference>
<dbReference type="PANTHER" id="PTHR30346">
    <property type="entry name" value="TRANSCRIPTIONAL DUAL REGULATOR HCAR-RELATED"/>
    <property type="match status" value="1"/>
</dbReference>
<evidence type="ECO:0000259" key="5">
    <source>
        <dbReference type="PROSITE" id="PS50931"/>
    </source>
</evidence>
<dbReference type="EMBL" id="RKHL01000001">
    <property type="protein sequence ID" value="ROR80604.1"/>
    <property type="molecule type" value="Genomic_DNA"/>
</dbReference>
<dbReference type="GO" id="GO:0003677">
    <property type="term" value="F:DNA binding"/>
    <property type="evidence" value="ECO:0007669"/>
    <property type="project" value="UniProtKB-KW"/>
</dbReference>
<dbReference type="SUPFAM" id="SSF53850">
    <property type="entry name" value="Periplasmic binding protein-like II"/>
    <property type="match status" value="1"/>
</dbReference>
<dbReference type="SUPFAM" id="SSF46785">
    <property type="entry name" value="Winged helix' DNA-binding domain"/>
    <property type="match status" value="1"/>
</dbReference>
<dbReference type="Proteomes" id="UP000266915">
    <property type="component" value="Unassembled WGS sequence"/>
</dbReference>
<dbReference type="InterPro" id="IPR005119">
    <property type="entry name" value="LysR_subst-bd"/>
</dbReference>
<dbReference type="GO" id="GO:0032993">
    <property type="term" value="C:protein-DNA complex"/>
    <property type="evidence" value="ECO:0007669"/>
    <property type="project" value="TreeGrafter"/>
</dbReference>
<dbReference type="InterPro" id="IPR036388">
    <property type="entry name" value="WH-like_DNA-bd_sf"/>
</dbReference>
<dbReference type="AlphaFoldDB" id="A0A3N2BZW6"/>
<dbReference type="InterPro" id="IPR000847">
    <property type="entry name" value="LysR_HTH_N"/>
</dbReference>
<dbReference type="Gene3D" id="3.40.190.10">
    <property type="entry name" value="Periplasmic binding protein-like II"/>
    <property type="match status" value="2"/>
</dbReference>
<reference evidence="6 7" key="1">
    <citation type="submission" date="2018-11" db="EMBL/GenBank/DDBJ databases">
        <title>Sequencing the genomes of 1000 actinobacteria strains.</title>
        <authorList>
            <person name="Klenk H.-P."/>
        </authorList>
    </citation>
    <scope>NUCLEOTIDE SEQUENCE [LARGE SCALE GENOMIC DNA]</scope>
    <source>
        <strain evidence="6 7">DSM 14012</strain>
    </source>
</reference>
<accession>A0A3N2BZW6</accession>
<protein>
    <submittedName>
        <fullName evidence="6">DNA-binding transcriptional LysR family regulator</fullName>
    </submittedName>
</protein>
<evidence type="ECO:0000313" key="7">
    <source>
        <dbReference type="Proteomes" id="UP000266915"/>
    </source>
</evidence>
<feature type="domain" description="HTH lysR-type" evidence="5">
    <location>
        <begin position="1"/>
        <end position="58"/>
    </location>
</feature>
<keyword evidence="2" id="KW-0805">Transcription regulation</keyword>
<dbReference type="PROSITE" id="PS50931">
    <property type="entry name" value="HTH_LYSR"/>
    <property type="match status" value="1"/>
</dbReference>
<dbReference type="PANTHER" id="PTHR30346:SF29">
    <property type="entry name" value="LYSR SUBSTRATE-BINDING"/>
    <property type="match status" value="1"/>
</dbReference>
<proteinExistence type="inferred from homology"/>
<comment type="similarity">
    <text evidence="1">Belongs to the LysR transcriptional regulatory family.</text>
</comment>
<dbReference type="Pfam" id="PF03466">
    <property type="entry name" value="LysR_substrate"/>
    <property type="match status" value="1"/>
</dbReference>
<dbReference type="Pfam" id="PF00126">
    <property type="entry name" value="HTH_1"/>
    <property type="match status" value="1"/>
</dbReference>
<name>A0A3N2BZW6_9MICO</name>
<evidence type="ECO:0000256" key="2">
    <source>
        <dbReference type="ARBA" id="ARBA00023015"/>
    </source>
</evidence>
<dbReference type="InterPro" id="IPR036390">
    <property type="entry name" value="WH_DNA-bd_sf"/>
</dbReference>
<dbReference type="InterPro" id="IPR011991">
    <property type="entry name" value="ArsR-like_HTH"/>
</dbReference>
<keyword evidence="3 6" id="KW-0238">DNA-binding</keyword>
<evidence type="ECO:0000256" key="1">
    <source>
        <dbReference type="ARBA" id="ARBA00009437"/>
    </source>
</evidence>
<keyword evidence="4" id="KW-0804">Transcription</keyword>
<dbReference type="CDD" id="cd00090">
    <property type="entry name" value="HTH_ARSR"/>
    <property type="match status" value="1"/>
</dbReference>
<evidence type="ECO:0000256" key="3">
    <source>
        <dbReference type="ARBA" id="ARBA00023125"/>
    </source>
</evidence>
<organism evidence="6 7">
    <name type="scientific">Plantibacter flavus</name>
    <dbReference type="NCBI Taxonomy" id="150123"/>
    <lineage>
        <taxon>Bacteria</taxon>
        <taxon>Bacillati</taxon>
        <taxon>Actinomycetota</taxon>
        <taxon>Actinomycetes</taxon>
        <taxon>Micrococcales</taxon>
        <taxon>Microbacteriaceae</taxon>
        <taxon>Plantibacter</taxon>
    </lineage>
</organism>